<feature type="domain" description="RRM" evidence="4">
    <location>
        <begin position="104"/>
        <end position="182"/>
    </location>
</feature>
<dbReference type="AlphaFoldDB" id="A0AAV0ILF1"/>
<feature type="compositionally biased region" description="Acidic residues" evidence="3">
    <location>
        <begin position="27"/>
        <end position="72"/>
    </location>
</feature>
<dbReference type="CDD" id="cd00590">
    <property type="entry name" value="RRM_SF"/>
    <property type="match status" value="1"/>
</dbReference>
<dbReference type="GO" id="GO:0003723">
    <property type="term" value="F:RNA binding"/>
    <property type="evidence" value="ECO:0007669"/>
    <property type="project" value="UniProtKB-UniRule"/>
</dbReference>
<feature type="domain" description="RRM" evidence="4">
    <location>
        <begin position="184"/>
        <end position="266"/>
    </location>
</feature>
<evidence type="ECO:0000256" key="3">
    <source>
        <dbReference type="SAM" id="MobiDB-lite"/>
    </source>
</evidence>
<reference evidence="5" key="1">
    <citation type="submission" date="2022-08" db="EMBL/GenBank/DDBJ databases">
        <authorList>
            <person name="Gutierrez-Valencia J."/>
        </authorList>
    </citation>
    <scope>NUCLEOTIDE SEQUENCE</scope>
</reference>
<dbReference type="PANTHER" id="PTHR21245">
    <property type="entry name" value="HETEROGENEOUS NUCLEAR RIBONUCLEOPROTEIN"/>
    <property type="match status" value="1"/>
</dbReference>
<dbReference type="EMBL" id="CAMGYJ010000004">
    <property type="protein sequence ID" value="CAI0398307.1"/>
    <property type="molecule type" value="Genomic_DNA"/>
</dbReference>
<dbReference type="Gene3D" id="3.30.70.330">
    <property type="match status" value="3"/>
</dbReference>
<evidence type="ECO:0000256" key="1">
    <source>
        <dbReference type="ARBA" id="ARBA00022884"/>
    </source>
</evidence>
<feature type="compositionally biased region" description="Gly residues" evidence="3">
    <location>
        <begin position="468"/>
        <end position="479"/>
    </location>
</feature>
<dbReference type="InterPro" id="IPR000504">
    <property type="entry name" value="RRM_dom"/>
</dbReference>
<dbReference type="InterPro" id="IPR012677">
    <property type="entry name" value="Nucleotide-bd_a/b_plait_sf"/>
</dbReference>
<proteinExistence type="predicted"/>
<evidence type="ECO:0000313" key="6">
    <source>
        <dbReference type="Proteomes" id="UP001154282"/>
    </source>
</evidence>
<feature type="region of interest" description="Disordered" evidence="3">
    <location>
        <begin position="1"/>
        <end position="90"/>
    </location>
</feature>
<organism evidence="5 6">
    <name type="scientific">Linum tenue</name>
    <dbReference type="NCBI Taxonomy" id="586396"/>
    <lineage>
        <taxon>Eukaryota</taxon>
        <taxon>Viridiplantae</taxon>
        <taxon>Streptophyta</taxon>
        <taxon>Embryophyta</taxon>
        <taxon>Tracheophyta</taxon>
        <taxon>Spermatophyta</taxon>
        <taxon>Magnoliopsida</taxon>
        <taxon>eudicotyledons</taxon>
        <taxon>Gunneridae</taxon>
        <taxon>Pentapetalae</taxon>
        <taxon>rosids</taxon>
        <taxon>fabids</taxon>
        <taxon>Malpighiales</taxon>
        <taxon>Linaceae</taxon>
        <taxon>Linum</taxon>
    </lineage>
</organism>
<name>A0AAV0ILF1_9ROSI</name>
<keyword evidence="6" id="KW-1185">Reference proteome</keyword>
<dbReference type="PROSITE" id="PS50102">
    <property type="entry name" value="RRM"/>
    <property type="match status" value="3"/>
</dbReference>
<dbReference type="SMART" id="SM00360">
    <property type="entry name" value="RRM"/>
    <property type="match status" value="3"/>
</dbReference>
<accession>A0AAV0ILF1</accession>
<keyword evidence="1 2" id="KW-0694">RNA-binding</keyword>
<protein>
    <recommendedName>
        <fullName evidence="4">RRM domain-containing protein</fullName>
    </recommendedName>
</protein>
<dbReference type="InterPro" id="IPR035979">
    <property type="entry name" value="RBD_domain_sf"/>
</dbReference>
<feature type="region of interest" description="Disordered" evidence="3">
    <location>
        <begin position="449"/>
        <end position="499"/>
    </location>
</feature>
<dbReference type="SUPFAM" id="SSF54928">
    <property type="entry name" value="RNA-binding domain, RBD"/>
    <property type="match status" value="2"/>
</dbReference>
<sequence length="499" mass="54707">MPTEGGNASAVPNQGEPIDSDERIDLNEDNDPEEAMDEEVEYEEVEEEEEVEEYVEEEIEVEEEGEESDNDNNDITNHGGGTRSEYDDEKKKHDELLALPPHGSEVYIGGIPHDTTQEELRGFCESVGDVHEVRMMKGKNLTDSKIFAFVTFTSVDLASKAIKELNNSEFKGSKLKCSTSQAKHRLFLGNIPRSWGEEELRKAVTEVGPGVNAIQLVKDPRNISNNRGFGFLEYHNNACAEYSRQKMSDPKFKLGDNTPTVSWADSRSTNSAAATQVTKVKALYVKNLPKDVTQDQLKNLFDCHGQITKVVLPPAKLGQENNRIGFVHFADRSSAMKALNSTEKYELNGQTLECSLAKPQADQKAVGLSNIQNPGILPSFPPYAGYGLGGAAAYSPLATGYGASPYDGLYFMQPLYYGGAPSPPGMAMMPMLLPDGQIGYILQQPGLQHHHMTPSHLAMNSRSSSSSGGRGNRSGGGGNPSRDKHSNDGSSYSRRFRPY</sequence>
<dbReference type="Proteomes" id="UP001154282">
    <property type="component" value="Unassembled WGS sequence"/>
</dbReference>
<dbReference type="Pfam" id="PF00076">
    <property type="entry name" value="RRM_1"/>
    <property type="match status" value="3"/>
</dbReference>
<evidence type="ECO:0000256" key="2">
    <source>
        <dbReference type="PROSITE-ProRule" id="PRU00176"/>
    </source>
</evidence>
<evidence type="ECO:0000313" key="5">
    <source>
        <dbReference type="EMBL" id="CAI0398307.1"/>
    </source>
</evidence>
<comment type="caution">
    <text evidence="5">The sequence shown here is derived from an EMBL/GenBank/DDBJ whole genome shotgun (WGS) entry which is preliminary data.</text>
</comment>
<feature type="domain" description="RRM" evidence="4">
    <location>
        <begin position="281"/>
        <end position="359"/>
    </location>
</feature>
<gene>
    <name evidence="5" type="ORF">LITE_LOCUS9856</name>
</gene>
<evidence type="ECO:0000259" key="4">
    <source>
        <dbReference type="PROSITE" id="PS50102"/>
    </source>
</evidence>